<name>A0AAQ4DZM6_AMBAM</name>
<protein>
    <submittedName>
        <fullName evidence="1">Uncharacterized protein</fullName>
    </submittedName>
</protein>
<evidence type="ECO:0000313" key="2">
    <source>
        <dbReference type="Proteomes" id="UP001321473"/>
    </source>
</evidence>
<gene>
    <name evidence="1" type="ORF">V5799_005302</name>
</gene>
<organism evidence="1 2">
    <name type="scientific">Amblyomma americanum</name>
    <name type="common">Lone star tick</name>
    <dbReference type="NCBI Taxonomy" id="6943"/>
    <lineage>
        <taxon>Eukaryota</taxon>
        <taxon>Metazoa</taxon>
        <taxon>Ecdysozoa</taxon>
        <taxon>Arthropoda</taxon>
        <taxon>Chelicerata</taxon>
        <taxon>Arachnida</taxon>
        <taxon>Acari</taxon>
        <taxon>Parasitiformes</taxon>
        <taxon>Ixodida</taxon>
        <taxon>Ixodoidea</taxon>
        <taxon>Ixodidae</taxon>
        <taxon>Amblyomminae</taxon>
        <taxon>Amblyomma</taxon>
    </lineage>
</organism>
<evidence type="ECO:0000313" key="1">
    <source>
        <dbReference type="EMBL" id="KAK8767916.1"/>
    </source>
</evidence>
<proteinExistence type="predicted"/>
<dbReference type="AlphaFoldDB" id="A0AAQ4DZM6"/>
<comment type="caution">
    <text evidence="1">The sequence shown here is derived from an EMBL/GenBank/DDBJ whole genome shotgun (WGS) entry which is preliminary data.</text>
</comment>
<sequence length="105" mass="11090">MLAHEVFGGTGGAAGLGPESAQRRQLDQASCKARAFCVKQPVCSSLCVTKSAPLIEGTTPKQKLWQSQCSTLCVIRSGAPLSEGTIYVCVLSIDSMHSRFVSSEV</sequence>
<dbReference type="Proteomes" id="UP001321473">
    <property type="component" value="Unassembled WGS sequence"/>
</dbReference>
<accession>A0AAQ4DZM6</accession>
<keyword evidence="2" id="KW-1185">Reference proteome</keyword>
<dbReference type="EMBL" id="JARKHS020024758">
    <property type="protein sequence ID" value="KAK8767916.1"/>
    <property type="molecule type" value="Genomic_DNA"/>
</dbReference>
<reference evidence="1 2" key="1">
    <citation type="journal article" date="2023" name="Arcadia Sci">
        <title>De novo assembly of a long-read Amblyomma americanum tick genome.</title>
        <authorList>
            <person name="Chou S."/>
            <person name="Poskanzer K.E."/>
            <person name="Rollins M."/>
            <person name="Thuy-Boun P.S."/>
        </authorList>
    </citation>
    <scope>NUCLEOTIDE SEQUENCE [LARGE SCALE GENOMIC DNA]</scope>
    <source>
        <strain evidence="1">F_SG_1</strain>
        <tissue evidence="1">Salivary glands</tissue>
    </source>
</reference>